<evidence type="ECO:0000313" key="2">
    <source>
        <dbReference type="Proteomes" id="UP000192923"/>
    </source>
</evidence>
<evidence type="ECO:0000313" key="1">
    <source>
        <dbReference type="EMBL" id="SMF97575.1"/>
    </source>
</evidence>
<dbReference type="Pfam" id="PF17784">
    <property type="entry name" value="Sulfotransfer_4"/>
    <property type="match status" value="1"/>
</dbReference>
<dbReference type="STRING" id="1760988.SAMN02949497_0145"/>
<reference evidence="1 2" key="1">
    <citation type="submission" date="2016-12" db="EMBL/GenBank/DDBJ databases">
        <authorList>
            <person name="Song W.-J."/>
            <person name="Kurnit D.M."/>
        </authorList>
    </citation>
    <scope>NUCLEOTIDE SEQUENCE [LARGE SCALE GENOMIC DNA]</scope>
    <source>
        <strain evidence="1 2">175</strain>
    </source>
</reference>
<dbReference type="RefSeq" id="WP_085216601.1">
    <property type="nucleotide sequence ID" value="NZ_FXAM01000003.1"/>
</dbReference>
<proteinExistence type="predicted"/>
<dbReference type="AlphaFoldDB" id="A0A1Y6DDM0"/>
<sequence length="294" mass="32644">MRITRTFPCSVDRRQSAALFRDIGRLIDYASPGGDIAATTADGLDTAAWKDLPPWVRRMSVARRGADIRLELALDPAAPTTGSEQVAGKLGRALEDWFSQAVRPFPRKVFCIGWQKTGTTSLTAALRRLGLLSWHFAPWLIGCRHFHSDPVAAVPDFDSLADYAAVSDLPAAAFYRELDRAFPGSLFVFTDRPLDSWLASVQAHLQTSLAVDGQPHSVDRWAYGQDRPDAAVLRERYLRHRGEVFDYFAGRRDFLALDLGQGNPWHPLCRFLGLPEPSIPFPHHNRGGNPAGTL</sequence>
<dbReference type="PANTHER" id="PTHR36978:SF4">
    <property type="entry name" value="P-LOOP CONTAINING NUCLEOSIDE TRIPHOSPHATE HYDROLASE PROTEIN"/>
    <property type="match status" value="1"/>
</dbReference>
<dbReference type="SUPFAM" id="SSF52540">
    <property type="entry name" value="P-loop containing nucleoside triphosphate hydrolases"/>
    <property type="match status" value="1"/>
</dbReference>
<dbReference type="InterPro" id="IPR027417">
    <property type="entry name" value="P-loop_NTPase"/>
</dbReference>
<protein>
    <recommendedName>
        <fullName evidence="3">Sulfotransferase family protein</fullName>
    </recommendedName>
</protein>
<dbReference type="EMBL" id="FXAM01000003">
    <property type="protein sequence ID" value="SMF97575.1"/>
    <property type="molecule type" value="Genomic_DNA"/>
</dbReference>
<dbReference type="Gene3D" id="3.40.50.300">
    <property type="entry name" value="P-loop containing nucleotide triphosphate hydrolases"/>
    <property type="match status" value="1"/>
</dbReference>
<dbReference type="Proteomes" id="UP000192923">
    <property type="component" value="Unassembled WGS sequence"/>
</dbReference>
<accession>A0A1Y6DDM0</accession>
<name>A0A1Y6DDM0_9GAMM</name>
<dbReference type="OrthoDB" id="7855297at2"/>
<dbReference type="InterPro" id="IPR040632">
    <property type="entry name" value="Sulfotransfer_4"/>
</dbReference>
<evidence type="ECO:0008006" key="3">
    <source>
        <dbReference type="Google" id="ProtNLM"/>
    </source>
</evidence>
<organism evidence="1 2">
    <name type="scientific">Methylomagnum ishizawai</name>
    <dbReference type="NCBI Taxonomy" id="1760988"/>
    <lineage>
        <taxon>Bacteria</taxon>
        <taxon>Pseudomonadati</taxon>
        <taxon>Pseudomonadota</taxon>
        <taxon>Gammaproteobacteria</taxon>
        <taxon>Methylococcales</taxon>
        <taxon>Methylococcaceae</taxon>
        <taxon>Methylomagnum</taxon>
    </lineage>
</organism>
<dbReference type="PANTHER" id="PTHR36978">
    <property type="entry name" value="P-LOOP CONTAINING NUCLEOTIDE TRIPHOSPHATE HYDROLASE"/>
    <property type="match status" value="1"/>
</dbReference>
<gene>
    <name evidence="1" type="ORF">SAMN02949497_0145</name>
</gene>
<keyword evidence="2" id="KW-1185">Reference proteome</keyword>